<feature type="transmembrane region" description="Helical" evidence="1">
    <location>
        <begin position="187"/>
        <end position="204"/>
    </location>
</feature>
<feature type="transmembrane region" description="Helical" evidence="1">
    <location>
        <begin position="306"/>
        <end position="323"/>
    </location>
</feature>
<feature type="transmembrane region" description="Helical" evidence="1">
    <location>
        <begin position="157"/>
        <end position="180"/>
    </location>
</feature>
<dbReference type="AlphaFoldDB" id="A0A399NNS9"/>
<evidence type="ECO:0000256" key="1">
    <source>
        <dbReference type="SAM" id="Phobius"/>
    </source>
</evidence>
<keyword evidence="1" id="KW-0472">Membrane</keyword>
<dbReference type="Proteomes" id="UP000266298">
    <property type="component" value="Unassembled WGS sequence"/>
</dbReference>
<proteinExistence type="predicted"/>
<dbReference type="RefSeq" id="WP_043583081.1">
    <property type="nucleotide sequence ID" value="NZ_QWEC01000278.1"/>
</dbReference>
<feature type="transmembrane region" description="Helical" evidence="1">
    <location>
        <begin position="26"/>
        <end position="47"/>
    </location>
</feature>
<protein>
    <submittedName>
        <fullName evidence="2">Uncharacterized protein</fullName>
    </submittedName>
</protein>
<dbReference type="EMBL" id="QWEC01000278">
    <property type="protein sequence ID" value="RII95843.1"/>
    <property type="molecule type" value="Genomic_DNA"/>
</dbReference>
<keyword evidence="1" id="KW-1133">Transmembrane helix</keyword>
<comment type="caution">
    <text evidence="2">The sequence shown here is derived from an EMBL/GenBank/DDBJ whole genome shotgun (WGS) entry which is preliminary data.</text>
</comment>
<evidence type="ECO:0000313" key="2">
    <source>
        <dbReference type="EMBL" id="RII95843.1"/>
    </source>
</evidence>
<feature type="transmembrane region" description="Helical" evidence="1">
    <location>
        <begin position="224"/>
        <end position="242"/>
    </location>
</feature>
<name>A0A399NNS9_9MICO</name>
<gene>
    <name evidence="2" type="ORF">DZF96_13575</name>
</gene>
<keyword evidence="1" id="KW-0812">Transmembrane</keyword>
<feature type="transmembrane region" description="Helical" evidence="1">
    <location>
        <begin position="77"/>
        <end position="100"/>
    </location>
</feature>
<accession>A0A399NNS9</accession>
<reference evidence="2 3" key="1">
    <citation type="submission" date="2018-08" db="EMBL/GenBank/DDBJ databases">
        <title>Genome Sequence of Clavibacter michiganensis Subspecies type strains, and the Atypical Peach-Colored Strains Isolated from Tomato.</title>
        <authorList>
            <person name="Osdaghi E."/>
            <person name="Portier P."/>
            <person name="Briand M."/>
            <person name="Jacques M.-A."/>
        </authorList>
    </citation>
    <scope>NUCLEOTIDE SEQUENCE [LARGE SCALE GENOMIC DNA]</scope>
    <source>
        <strain evidence="2 3">CFBP 7493</strain>
    </source>
</reference>
<evidence type="ECO:0000313" key="3">
    <source>
        <dbReference type="Proteomes" id="UP000266298"/>
    </source>
</evidence>
<feature type="transmembrane region" description="Helical" evidence="1">
    <location>
        <begin position="249"/>
        <end position="272"/>
    </location>
</feature>
<organism evidence="2 3">
    <name type="scientific">Clavibacter michiganensis</name>
    <dbReference type="NCBI Taxonomy" id="28447"/>
    <lineage>
        <taxon>Bacteria</taxon>
        <taxon>Bacillati</taxon>
        <taxon>Actinomycetota</taxon>
        <taxon>Actinomycetes</taxon>
        <taxon>Micrococcales</taxon>
        <taxon>Microbacteriaceae</taxon>
        <taxon>Clavibacter</taxon>
    </lineage>
</organism>
<feature type="transmembrane region" description="Helical" evidence="1">
    <location>
        <begin position="107"/>
        <end position="129"/>
    </location>
</feature>
<sequence>MTTPDTAPGTTLDRPADRAIPGVRGALLALVVGIAAAVLGLLPWIIAGVRVLPTDLWAEDVASAADMPIALLPFDPYTAGLLAAVIVVGGGIAGTAARLLRPRLPRAGAWLVLAGLLLVQVVALVQTAAVTADGLGVDDPQPAGVDRTGAGISEAQVYLVAFVAGTIAAILVAAVVALLLALAPAGVAVVAVALPAVLMGAWILGAVPPVEGFVRPPGTTLLVVARWIPSVVLGLAIAATGLRSVGRIVGAVLAAVLLWLGQAAVTGVTSALGSRALLRYPLELADFASAVFVAALGPWTRVLPELAVLVLVGILGALVVRLVRRRAVRAG</sequence>